<dbReference type="AlphaFoldDB" id="A0A512T533"/>
<feature type="domain" description="Carbohydrate-binding" evidence="3">
    <location>
        <begin position="584"/>
        <end position="781"/>
    </location>
</feature>
<organism evidence="5 6">
    <name type="scientific">Knoellia locipacati</name>
    <dbReference type="NCBI Taxonomy" id="882824"/>
    <lineage>
        <taxon>Bacteria</taxon>
        <taxon>Bacillati</taxon>
        <taxon>Actinomycetota</taxon>
        <taxon>Actinomycetes</taxon>
        <taxon>Micrococcales</taxon>
        <taxon>Intrasporangiaceae</taxon>
        <taxon>Knoellia</taxon>
    </lineage>
</organism>
<dbReference type="PANTHER" id="PTHR12993">
    <property type="entry name" value="N-ACETYLGLUCOSAMINYL-PHOSPHATIDYLINOSITOL DE-N-ACETYLASE-RELATED"/>
    <property type="match status" value="1"/>
</dbReference>
<accession>A0A512T533</accession>
<dbReference type="Gene3D" id="2.60.40.1190">
    <property type="match status" value="1"/>
</dbReference>
<dbReference type="GO" id="GO:0016811">
    <property type="term" value="F:hydrolase activity, acting on carbon-nitrogen (but not peptide) bonds, in linear amides"/>
    <property type="evidence" value="ECO:0007669"/>
    <property type="project" value="TreeGrafter"/>
</dbReference>
<evidence type="ECO:0000313" key="5">
    <source>
        <dbReference type="EMBL" id="GEQ15334.1"/>
    </source>
</evidence>
<keyword evidence="2" id="KW-0732">Signal</keyword>
<dbReference type="EMBL" id="BKBA01000016">
    <property type="protein sequence ID" value="GEQ15334.1"/>
    <property type="molecule type" value="Genomic_DNA"/>
</dbReference>
<gene>
    <name evidence="5" type="ORF">KLO01_33810</name>
</gene>
<name>A0A512T533_9MICO</name>
<comment type="caution">
    <text evidence="5">The sequence shown here is derived from an EMBL/GenBank/DDBJ whole genome shotgun (WGS) entry which is preliminary data.</text>
</comment>
<dbReference type="GO" id="GO:0016052">
    <property type="term" value="P:carbohydrate catabolic process"/>
    <property type="evidence" value="ECO:0007669"/>
    <property type="project" value="InterPro"/>
</dbReference>
<dbReference type="SUPFAM" id="SSF102588">
    <property type="entry name" value="LmbE-like"/>
    <property type="match status" value="1"/>
</dbReference>
<proteinExistence type="predicted"/>
<dbReference type="GO" id="GO:0016137">
    <property type="term" value="P:glycoside metabolic process"/>
    <property type="evidence" value="ECO:0007669"/>
    <property type="project" value="UniProtKB-ARBA"/>
</dbReference>
<evidence type="ECO:0000256" key="2">
    <source>
        <dbReference type="SAM" id="SignalP"/>
    </source>
</evidence>
<reference evidence="5 6" key="1">
    <citation type="submission" date="2019-07" db="EMBL/GenBank/DDBJ databases">
        <title>Whole genome shotgun sequence of Knoellia locipacati NBRC 109775.</title>
        <authorList>
            <person name="Hosoyama A."/>
            <person name="Uohara A."/>
            <person name="Ohji S."/>
            <person name="Ichikawa N."/>
        </authorList>
    </citation>
    <scope>NUCLEOTIDE SEQUENCE [LARGE SCALE GENOMIC DNA]</scope>
    <source>
        <strain evidence="5 6">NBRC 109775</strain>
    </source>
</reference>
<dbReference type="SUPFAM" id="SSF49344">
    <property type="entry name" value="CBD9-like"/>
    <property type="match status" value="1"/>
</dbReference>
<dbReference type="GO" id="GO:0030246">
    <property type="term" value="F:carbohydrate binding"/>
    <property type="evidence" value="ECO:0007669"/>
    <property type="project" value="InterPro"/>
</dbReference>
<feature type="chain" id="PRO_5038603904" evidence="2">
    <location>
        <begin position="26"/>
        <end position="918"/>
    </location>
</feature>
<dbReference type="InterPro" id="IPR003737">
    <property type="entry name" value="GlcNAc_PI_deacetylase-related"/>
</dbReference>
<dbReference type="Pfam" id="PF10633">
    <property type="entry name" value="NPCBM_assoc"/>
    <property type="match status" value="1"/>
</dbReference>
<dbReference type="InterPro" id="IPR018905">
    <property type="entry name" value="A-galactase_NEW3"/>
</dbReference>
<dbReference type="Gene3D" id="2.60.40.10">
    <property type="entry name" value="Immunoglobulins"/>
    <property type="match status" value="1"/>
</dbReference>
<dbReference type="GO" id="GO:0004553">
    <property type="term" value="F:hydrolase activity, hydrolyzing O-glycosyl compounds"/>
    <property type="evidence" value="ECO:0007669"/>
    <property type="project" value="InterPro"/>
</dbReference>
<sequence>MSLVPRTRGAAALAVATALALPAGAFVASPAAATPRPPDATTSAGPPADLDAMFVGAHPDDEAGTLSTFGQWGADHEVSTGVITITRGEGGGNAVGPEEGPALGLIREREERSAVAKAGITDVYNLDEVDFYYTVSEPLTAQVWDHDETLAKTVRILRQTRPEVLVTMNPAPSPGQHGNHQEAARIAIEAYYAAGDPTRFPEQITKEGLKPFSPDRILMRAANGTGANGPGCARAFVPADPSQTVYGVWGGTPAPGGRTWAAVERDAQRVYASQGWAGFPDVSTDPAQLGCDYLTLVDSRTPLPQWGTDGAYTNHAPLDGSLVALPGGLPLGSGMTVDADRYRVLPGVPFTVTVGVTAPRSSALKQARARLEVPAGWTVTGSGQLGSPRPGRSETTRFTVTPAAGAAIGTQTRVKAFVSTASGTGYQDEPVLVSAPVTATQQLLPQVAQFRQWTDEVGAEALADIVRPVLTLPSGGSRPVGVTVTNHSATVQSGTVTPRPPAGFTMTPASAAYTGLAPGATTTVGFTATNTDTSLKTSVEGGAAGDYLYPIETTSNGATGTTQQAFELVPTARVPQAATAPTVDGVVSPGEYAGPVLDVGRRWEGEACTSATDCSATAQVTWRDDTLFVAVTVKDDVKGTPLAASDCKRHWRTDSVEIAIDPRGTSENTSTTFKAAILPWTAEGGPCYLRDADAHQGDGPTTAPGMKVASKVTKPYTGYVVETSIPMSLLPSAVDPAHMGLNVLPYDSDTQDRTGQTRIGWSVWGGVQGDPYRWGDVRLEGYVPPAGRPTTPSAPVIPTEALQSVDSPQSVEQAVRTNVALAGRPSSSAREAAWVDKAKVRGDRVELRLRVRHPGTAHIVVRDAAGIAGRLVTPVSRSRSGLVVVSVPLTRALGSGASVSVGWDDGAGGTFSSVATPK</sequence>
<dbReference type="PANTHER" id="PTHR12993:SF11">
    <property type="entry name" value="N-ACETYLGLUCOSAMINYL-PHOSPHATIDYLINOSITOL DE-N-ACETYLASE"/>
    <property type="match status" value="1"/>
</dbReference>
<evidence type="ECO:0000259" key="4">
    <source>
        <dbReference type="Pfam" id="PF10633"/>
    </source>
</evidence>
<protein>
    <submittedName>
        <fullName evidence="5">LmbE-like protein</fullName>
    </submittedName>
</protein>
<dbReference type="Proteomes" id="UP000321793">
    <property type="component" value="Unassembled WGS sequence"/>
</dbReference>
<dbReference type="Pfam" id="PF02585">
    <property type="entry name" value="PIG-L"/>
    <property type="match status" value="1"/>
</dbReference>
<evidence type="ECO:0000259" key="3">
    <source>
        <dbReference type="Pfam" id="PF06452"/>
    </source>
</evidence>
<evidence type="ECO:0000256" key="1">
    <source>
        <dbReference type="ARBA" id="ARBA00022833"/>
    </source>
</evidence>
<dbReference type="InterPro" id="IPR013783">
    <property type="entry name" value="Ig-like_fold"/>
</dbReference>
<dbReference type="Gene3D" id="3.40.50.10320">
    <property type="entry name" value="LmbE-like"/>
    <property type="match status" value="1"/>
</dbReference>
<dbReference type="RefSeq" id="WP_147067327.1">
    <property type="nucleotide sequence ID" value="NZ_BAABDN010000003.1"/>
</dbReference>
<keyword evidence="6" id="KW-1185">Reference proteome</keyword>
<keyword evidence="1" id="KW-0862">Zinc</keyword>
<dbReference type="OrthoDB" id="3913894at2"/>
<feature type="domain" description="Alpha-galactosidase NEW3" evidence="4">
    <location>
        <begin position="346"/>
        <end position="412"/>
    </location>
</feature>
<dbReference type="InterPro" id="IPR024078">
    <property type="entry name" value="LmbE-like_dom_sf"/>
</dbReference>
<dbReference type="Pfam" id="PF06452">
    <property type="entry name" value="CBM9_1"/>
    <property type="match status" value="1"/>
</dbReference>
<feature type="signal peptide" evidence="2">
    <location>
        <begin position="1"/>
        <end position="25"/>
    </location>
</feature>
<dbReference type="CDD" id="cd09619">
    <property type="entry name" value="CBM9_like_4"/>
    <property type="match status" value="1"/>
</dbReference>
<evidence type="ECO:0000313" key="6">
    <source>
        <dbReference type="Proteomes" id="UP000321793"/>
    </source>
</evidence>
<dbReference type="InterPro" id="IPR010502">
    <property type="entry name" value="Carb-bd_dom_fam9"/>
</dbReference>